<feature type="transmembrane region" description="Helical" evidence="1">
    <location>
        <begin position="168"/>
        <end position="189"/>
    </location>
</feature>
<dbReference type="AlphaFoldDB" id="A0A564W9L1"/>
<evidence type="ECO:0008006" key="4">
    <source>
        <dbReference type="Google" id="ProtNLM"/>
    </source>
</evidence>
<proteinExistence type="predicted"/>
<feature type="transmembrane region" description="Helical" evidence="1">
    <location>
        <begin position="120"/>
        <end position="138"/>
    </location>
</feature>
<evidence type="ECO:0000256" key="1">
    <source>
        <dbReference type="SAM" id="Phobius"/>
    </source>
</evidence>
<feature type="transmembrane region" description="Helical" evidence="1">
    <location>
        <begin position="225"/>
        <end position="242"/>
    </location>
</feature>
<dbReference type="RefSeq" id="WP_144095475.1">
    <property type="nucleotide sequence ID" value="NZ_CABHMX010000016.1"/>
</dbReference>
<feature type="transmembrane region" description="Helical" evidence="1">
    <location>
        <begin position="359"/>
        <end position="376"/>
    </location>
</feature>
<protein>
    <recommendedName>
        <fullName evidence="4">O-Antigen ligase</fullName>
    </recommendedName>
</protein>
<feature type="transmembrane region" description="Helical" evidence="1">
    <location>
        <begin position="88"/>
        <end position="108"/>
    </location>
</feature>
<organism evidence="2 3">
    <name type="scientific">Blautia luti</name>
    <dbReference type="NCBI Taxonomy" id="89014"/>
    <lineage>
        <taxon>Bacteria</taxon>
        <taxon>Bacillati</taxon>
        <taxon>Bacillota</taxon>
        <taxon>Clostridia</taxon>
        <taxon>Lachnospirales</taxon>
        <taxon>Lachnospiraceae</taxon>
        <taxon>Blautia</taxon>
    </lineage>
</organism>
<feature type="transmembrane region" description="Helical" evidence="1">
    <location>
        <begin position="65"/>
        <end position="82"/>
    </location>
</feature>
<feature type="transmembrane region" description="Helical" evidence="1">
    <location>
        <begin position="323"/>
        <end position="347"/>
    </location>
</feature>
<keyword evidence="1" id="KW-0472">Membrane</keyword>
<feature type="transmembrane region" description="Helical" evidence="1">
    <location>
        <begin position="34"/>
        <end position="53"/>
    </location>
</feature>
<dbReference type="EMBL" id="CABHNW010000167">
    <property type="protein sequence ID" value="VUX40682.1"/>
    <property type="molecule type" value="Genomic_DNA"/>
</dbReference>
<keyword evidence="1" id="KW-0812">Transmembrane</keyword>
<feature type="transmembrane region" description="Helical" evidence="1">
    <location>
        <begin position="12"/>
        <end position="28"/>
    </location>
</feature>
<accession>A0A564W9L1</accession>
<keyword evidence="3" id="KW-1185">Reference proteome</keyword>
<feature type="transmembrane region" description="Helical" evidence="1">
    <location>
        <begin position="201"/>
        <end position="219"/>
    </location>
</feature>
<gene>
    <name evidence="2" type="ORF">RSSSTS7063_01293</name>
</gene>
<reference evidence="2 3" key="1">
    <citation type="submission" date="2019-07" db="EMBL/GenBank/DDBJ databases">
        <authorList>
            <person name="Hibberd C M."/>
            <person name="Gehrig L. J."/>
            <person name="Chang H.-W."/>
            <person name="Venkatesh S."/>
        </authorList>
    </citation>
    <scope>NUCLEOTIDE SEQUENCE [LARGE SCALE GENOMIC DNA]</scope>
    <source>
        <strain evidence="2">Blautia_luti_SSTS_Bg7063</strain>
    </source>
</reference>
<sequence>MKIRVNKINFFEFIYCFFLISRLTSYVNGWEHSFYTPISILFLLSLLVINVYIKKSVFGKYEKGIIIGFTVWILWGIIYGWLGALDKIAVYSHMRESIVFYANVFLSARIVKTYSAKDKFISTNIIIIGLFLLWRYIIDFNGLEVLKYLSNMFSSDADSRYRISYGLYHFNATGNLCWFFLMSVGLLLASYYDKRRKMRKTAKIFIILVSCIAILMMLSTGSRNAITSTLVFVGMYLFIVSWEKNGKIWRFIQAVVLIIIVIGFMWTADISALLLKSNRLFNFTHNIPLLTKFNSWITGLGFVDSGYFGLKNSVFDSIYVDNFYLYVLLSTGVIGCIVLFVPMIRFVIHFCKKIVQKNMYNKCLAAALLTVLYAAFFETNLLYPMFISSFALWTLFLAREGKRVEDEN</sequence>
<dbReference type="Proteomes" id="UP000408482">
    <property type="component" value="Unassembled WGS sequence"/>
</dbReference>
<name>A0A564W9L1_9FIRM</name>
<evidence type="ECO:0000313" key="3">
    <source>
        <dbReference type="Proteomes" id="UP000408482"/>
    </source>
</evidence>
<evidence type="ECO:0000313" key="2">
    <source>
        <dbReference type="EMBL" id="VUX40682.1"/>
    </source>
</evidence>
<keyword evidence="1" id="KW-1133">Transmembrane helix</keyword>
<feature type="transmembrane region" description="Helical" evidence="1">
    <location>
        <begin position="254"/>
        <end position="275"/>
    </location>
</feature>